<dbReference type="Pfam" id="PF09346">
    <property type="entry name" value="SMI1_KNR4"/>
    <property type="match status" value="1"/>
</dbReference>
<dbReference type="AlphaFoldDB" id="A0A1V0AC70"/>
<dbReference type="KEGG" id="noa:BKM31_45460"/>
<dbReference type="InterPro" id="IPR037883">
    <property type="entry name" value="Knr4/Smi1-like_sf"/>
</dbReference>
<protein>
    <recommendedName>
        <fullName evidence="2">Knr4/Smi1-like domain-containing protein</fullName>
    </recommendedName>
</protein>
<evidence type="ECO:0000259" key="2">
    <source>
        <dbReference type="SMART" id="SM00860"/>
    </source>
</evidence>
<dbReference type="SUPFAM" id="SSF160631">
    <property type="entry name" value="SMI1/KNR4-like"/>
    <property type="match status" value="1"/>
</dbReference>
<dbReference type="EMBL" id="CP017717">
    <property type="protein sequence ID" value="AQZ67759.1"/>
    <property type="molecule type" value="Genomic_DNA"/>
</dbReference>
<gene>
    <name evidence="3" type="ORF">BKM31_45460</name>
</gene>
<name>A0A1V0AC70_9ACTN</name>
<keyword evidence="4" id="KW-1185">Reference proteome</keyword>
<dbReference type="Proteomes" id="UP000190797">
    <property type="component" value="Chromosome"/>
</dbReference>
<evidence type="ECO:0000256" key="1">
    <source>
        <dbReference type="SAM" id="MobiDB-lite"/>
    </source>
</evidence>
<reference evidence="4" key="1">
    <citation type="journal article" date="2017" name="Med. Chem. Commun.">
        <title>Nonomuraea sp. ATCC 55076 harbours the largest actinomycete chromosome to date and the kistamicin biosynthetic gene cluster.</title>
        <authorList>
            <person name="Nazari B."/>
            <person name="Forneris C.C."/>
            <person name="Gibson M.I."/>
            <person name="Moon K."/>
            <person name="Schramma K.R."/>
            <person name="Seyedsayamdost M.R."/>
        </authorList>
    </citation>
    <scope>NUCLEOTIDE SEQUENCE [LARGE SCALE GENOMIC DNA]</scope>
    <source>
        <strain evidence="4">ATCC 55076</strain>
    </source>
</reference>
<evidence type="ECO:0000313" key="3">
    <source>
        <dbReference type="EMBL" id="AQZ67759.1"/>
    </source>
</evidence>
<dbReference type="InterPro" id="IPR018958">
    <property type="entry name" value="Knr4/Smi1-like_dom"/>
</dbReference>
<evidence type="ECO:0000313" key="4">
    <source>
        <dbReference type="Proteomes" id="UP000190797"/>
    </source>
</evidence>
<organism evidence="3 4">
    <name type="scientific">[Actinomadura] parvosata subsp. kistnae</name>
    <dbReference type="NCBI Taxonomy" id="1909395"/>
    <lineage>
        <taxon>Bacteria</taxon>
        <taxon>Bacillati</taxon>
        <taxon>Actinomycetota</taxon>
        <taxon>Actinomycetes</taxon>
        <taxon>Streptosporangiales</taxon>
        <taxon>Streptosporangiaceae</taxon>
        <taxon>Nonomuraea</taxon>
    </lineage>
</organism>
<dbReference type="SMART" id="SM00860">
    <property type="entry name" value="SMI1_KNR4"/>
    <property type="match status" value="1"/>
</dbReference>
<proteinExistence type="predicted"/>
<accession>A0A1V0AC70</accession>
<feature type="region of interest" description="Disordered" evidence="1">
    <location>
        <begin position="213"/>
        <end position="237"/>
    </location>
</feature>
<feature type="domain" description="Knr4/Smi1-like" evidence="2">
    <location>
        <begin position="74"/>
        <end position="201"/>
    </location>
</feature>
<sequence>MVYVPMDWLKREYGENISSRIHHTLQPLREGGSIFQLSFDDPTPDHLIRAALEAGAPEAVKYFSDVPHEPPYPPISQADLHACEQRIGHELPELLRRVYTEVSNGGFGPSYDLLGLPPGGHRQLESGPDALDRYEERPEVSSVLGFPLVYAGCSMYWYMSLTQPGNPVCLWDDDAWDFPEEQSPEAGIVTVAPSLADWFDGWVNGYNWFDHPPIPGNDPGREPPTQLDGDALDQIPY</sequence>